<dbReference type="AlphaFoldDB" id="A0A943EIR1"/>
<dbReference type="InterPro" id="IPR042215">
    <property type="entry name" value="CarD-like_C"/>
</dbReference>
<accession>A0A943EIR1</accession>
<dbReference type="Gene3D" id="2.40.10.170">
    <property type="match status" value="1"/>
</dbReference>
<evidence type="ECO:0000313" key="2">
    <source>
        <dbReference type="EMBL" id="MBS5520573.1"/>
    </source>
</evidence>
<feature type="domain" description="CarD-like/TRCF RNAP-interacting" evidence="1">
    <location>
        <begin position="1"/>
        <end position="113"/>
    </location>
</feature>
<dbReference type="InterPro" id="IPR036101">
    <property type="entry name" value="CarD-like/TRCF_RID_sf"/>
</dbReference>
<dbReference type="SMART" id="SM01058">
    <property type="entry name" value="CarD_TRCF"/>
    <property type="match status" value="1"/>
</dbReference>
<evidence type="ECO:0000313" key="3">
    <source>
        <dbReference type="Proteomes" id="UP000754226"/>
    </source>
</evidence>
<evidence type="ECO:0000259" key="1">
    <source>
        <dbReference type="SMART" id="SM01058"/>
    </source>
</evidence>
<reference evidence="2" key="1">
    <citation type="submission" date="2021-02" db="EMBL/GenBank/DDBJ databases">
        <title>Infant gut strain persistence is associated with maternal origin, phylogeny, and functional potential including surface adhesion and iron acquisition.</title>
        <authorList>
            <person name="Lou Y.C."/>
        </authorList>
    </citation>
    <scope>NUCLEOTIDE SEQUENCE</scope>
    <source>
        <strain evidence="2">L3_106_000M1_dasL3_106_000M1_concoct_15</strain>
    </source>
</reference>
<dbReference type="GO" id="GO:0009303">
    <property type="term" value="P:rRNA transcription"/>
    <property type="evidence" value="ECO:0007669"/>
    <property type="project" value="TreeGrafter"/>
</dbReference>
<dbReference type="EMBL" id="JAGZCZ010000015">
    <property type="protein sequence ID" value="MBS5520573.1"/>
    <property type="molecule type" value="Genomic_DNA"/>
</dbReference>
<dbReference type="Proteomes" id="UP000754226">
    <property type="component" value="Unassembled WGS sequence"/>
</dbReference>
<proteinExistence type="predicted"/>
<organism evidence="2 3">
    <name type="scientific">Acidaminococcus intestini</name>
    <dbReference type="NCBI Taxonomy" id="187327"/>
    <lineage>
        <taxon>Bacteria</taxon>
        <taxon>Bacillati</taxon>
        <taxon>Bacillota</taxon>
        <taxon>Negativicutes</taxon>
        <taxon>Acidaminococcales</taxon>
        <taxon>Acidaminococcaceae</taxon>
        <taxon>Acidaminococcus</taxon>
    </lineage>
</organism>
<gene>
    <name evidence="2" type="ORF">KHX13_09750</name>
</gene>
<comment type="caution">
    <text evidence="2">The sequence shown here is derived from an EMBL/GenBank/DDBJ whole genome shotgun (WGS) entry which is preliminary data.</text>
</comment>
<dbReference type="Pfam" id="PF21095">
    <property type="entry name" value="CarD_C"/>
    <property type="match status" value="1"/>
</dbReference>
<dbReference type="InterPro" id="IPR052531">
    <property type="entry name" value="CarD-like_regulator"/>
</dbReference>
<dbReference type="Gene3D" id="1.20.58.1290">
    <property type="entry name" value="CarD-like, C-terminal domain"/>
    <property type="match status" value="1"/>
</dbReference>
<name>A0A943EIR1_9FIRM</name>
<dbReference type="InterPro" id="IPR003711">
    <property type="entry name" value="CarD-like/TRCF_RID"/>
</dbReference>
<dbReference type="InterPro" id="IPR048792">
    <property type="entry name" value="CarD_C"/>
</dbReference>
<dbReference type="PANTHER" id="PTHR38447">
    <property type="entry name" value="TRANSCRIPTION FACTOR YDEB-RELATED"/>
    <property type="match status" value="1"/>
</dbReference>
<dbReference type="PANTHER" id="PTHR38447:SF1">
    <property type="entry name" value="RNA POLYMERASE-BINDING TRANSCRIPTION FACTOR CARD"/>
    <property type="match status" value="1"/>
</dbReference>
<dbReference type="SUPFAM" id="SSF141259">
    <property type="entry name" value="CarD-like"/>
    <property type="match status" value="1"/>
</dbReference>
<protein>
    <submittedName>
        <fullName evidence="2">CarD family transcriptional regulator</fullName>
    </submittedName>
</protein>
<sequence>MFTVGDKVLYPMHGAAVIRDVEQKVIDGRQIDYFVFDMLLSNMKVMVPAGNVEKVGIRPIVDKSVMPKVEEVLKSRPENKMKRITWNRRYNMYIDKMKTGSIFEVADVVRTLAVQEEDKKLSTGERRLLSTAKQILLSEVMLVESVDEEKSEAWLEKFI</sequence>
<dbReference type="Pfam" id="PF02559">
    <property type="entry name" value="CarD_TRCF_RID"/>
    <property type="match status" value="1"/>
</dbReference>